<dbReference type="Proteomes" id="UP001652625">
    <property type="component" value="Chromosome 02"/>
</dbReference>
<evidence type="ECO:0000256" key="10">
    <source>
        <dbReference type="SAM" id="Phobius"/>
    </source>
</evidence>
<evidence type="ECO:0000256" key="9">
    <source>
        <dbReference type="RuleBase" id="RU000688"/>
    </source>
</evidence>
<protein>
    <submittedName>
        <fullName evidence="13">Muscarinic acetylcholine receptor M3 isoform X2</fullName>
    </submittedName>
</protein>
<dbReference type="InterPro" id="IPR000276">
    <property type="entry name" value="GPCR_Rhodpsn"/>
</dbReference>
<evidence type="ECO:0000256" key="4">
    <source>
        <dbReference type="ARBA" id="ARBA00022989"/>
    </source>
</evidence>
<sequence length="393" mass="45810">MSSVENARAIFILLSASNFKNSTFSYNTSLKTEILEQNASVYNTILIFLTCIVSALATFGNLLVIYFYFFNKRLQTVSNFPLLSLSVADLIVGLYPINANTLEAVLGYWPFTNLFCEFTLVLDYFCCQSSIYHVIIISIDRYLLIKQPLKYRGDRRKYAVKLSILLLWIVSFFLWAPSITINKYVFGRSSERLCYKGFLRFDKMSIYSFETYILITSVGLGYFIILPVVIFIYVKIYFLIKIQNKIIPNACCYDNRYRNRILSTECSTVTLDGSKAEISNDVKLKKRRSNESVMNLKTSYLLKQKDLIRHKKSLKVIVRILVVFVITWFPYNLQMMLLPYCLNCFNRLAFDISNVLSYSNSAVNPFVYAFVSPEFRSSFYKRSKKIFFIRFLT</sequence>
<keyword evidence="6 10" id="KW-0472">Membrane</keyword>
<keyword evidence="5 9" id="KW-0297">G-protein coupled receptor</keyword>
<evidence type="ECO:0000259" key="11">
    <source>
        <dbReference type="PROSITE" id="PS50262"/>
    </source>
</evidence>
<feature type="transmembrane region" description="Helical" evidence="10">
    <location>
        <begin position="80"/>
        <end position="98"/>
    </location>
</feature>
<keyword evidence="4 10" id="KW-1133">Transmembrane helix</keyword>
<evidence type="ECO:0000256" key="2">
    <source>
        <dbReference type="ARBA" id="ARBA00022475"/>
    </source>
</evidence>
<dbReference type="PANTHER" id="PTHR24247:SF195">
    <property type="entry name" value="G-PROTEIN COUPLED RECEPTORS FAMILY 1 PROFILE DOMAIN-CONTAINING PROTEIN"/>
    <property type="match status" value="1"/>
</dbReference>
<reference evidence="12" key="1">
    <citation type="submission" date="2025-05" db="UniProtKB">
        <authorList>
            <consortium name="RefSeq"/>
        </authorList>
    </citation>
    <scope>NUCLEOTIDE SEQUENCE [LARGE SCALE GENOMIC DNA]</scope>
</reference>
<evidence type="ECO:0000313" key="13">
    <source>
        <dbReference type="RefSeq" id="XP_065647286.1"/>
    </source>
</evidence>
<keyword evidence="12" id="KW-1185">Reference proteome</keyword>
<feature type="domain" description="G-protein coupled receptors family 1 profile" evidence="11">
    <location>
        <begin position="60"/>
        <end position="368"/>
    </location>
</feature>
<dbReference type="PROSITE" id="PS00237">
    <property type="entry name" value="G_PROTEIN_RECEP_F1_1"/>
    <property type="match status" value="1"/>
</dbReference>
<dbReference type="GeneID" id="105843295"/>
<keyword evidence="8 9" id="KW-0807">Transducer</keyword>
<feature type="transmembrane region" description="Helical" evidence="10">
    <location>
        <begin position="158"/>
        <end position="176"/>
    </location>
</feature>
<comment type="similarity">
    <text evidence="9">Belongs to the G-protein coupled receptor 1 family.</text>
</comment>
<feature type="transmembrane region" description="Helical" evidence="10">
    <location>
        <begin position="118"/>
        <end position="137"/>
    </location>
</feature>
<evidence type="ECO:0000256" key="3">
    <source>
        <dbReference type="ARBA" id="ARBA00022692"/>
    </source>
</evidence>
<dbReference type="PRINTS" id="PR00237">
    <property type="entry name" value="GPCRRHODOPSN"/>
</dbReference>
<dbReference type="RefSeq" id="XP_065647286.1">
    <property type="nucleotide sequence ID" value="XM_065791214.1"/>
</dbReference>
<evidence type="ECO:0000256" key="8">
    <source>
        <dbReference type="ARBA" id="ARBA00023224"/>
    </source>
</evidence>
<evidence type="ECO:0000313" key="12">
    <source>
        <dbReference type="Proteomes" id="UP001652625"/>
    </source>
</evidence>
<proteinExistence type="inferred from homology"/>
<keyword evidence="2" id="KW-1003">Cell membrane</keyword>
<dbReference type="Pfam" id="PF00001">
    <property type="entry name" value="7tm_1"/>
    <property type="match status" value="1"/>
</dbReference>
<evidence type="ECO:0000256" key="1">
    <source>
        <dbReference type="ARBA" id="ARBA00004651"/>
    </source>
</evidence>
<dbReference type="SUPFAM" id="SSF81321">
    <property type="entry name" value="Family A G protein-coupled receptor-like"/>
    <property type="match status" value="1"/>
</dbReference>
<reference evidence="13" key="2">
    <citation type="submission" date="2025-08" db="UniProtKB">
        <authorList>
            <consortium name="RefSeq"/>
        </authorList>
    </citation>
    <scope>IDENTIFICATION</scope>
</reference>
<dbReference type="PROSITE" id="PS50262">
    <property type="entry name" value="G_PROTEIN_RECEP_F1_2"/>
    <property type="match status" value="1"/>
</dbReference>
<dbReference type="Gene3D" id="1.20.1070.10">
    <property type="entry name" value="Rhodopsin 7-helix transmembrane proteins"/>
    <property type="match status" value="1"/>
</dbReference>
<dbReference type="InterPro" id="IPR017452">
    <property type="entry name" value="GPCR_Rhodpsn_7TM"/>
</dbReference>
<gene>
    <name evidence="13" type="primary">LOC105843295</name>
</gene>
<accession>A0ABM4BEA2</accession>
<evidence type="ECO:0000256" key="6">
    <source>
        <dbReference type="ARBA" id="ARBA00023136"/>
    </source>
</evidence>
<organism evidence="12 13">
    <name type="scientific">Hydra vulgaris</name>
    <name type="common">Hydra</name>
    <name type="synonym">Hydra attenuata</name>
    <dbReference type="NCBI Taxonomy" id="6087"/>
    <lineage>
        <taxon>Eukaryota</taxon>
        <taxon>Metazoa</taxon>
        <taxon>Cnidaria</taxon>
        <taxon>Hydrozoa</taxon>
        <taxon>Hydroidolina</taxon>
        <taxon>Anthoathecata</taxon>
        <taxon>Aplanulata</taxon>
        <taxon>Hydridae</taxon>
        <taxon>Hydra</taxon>
    </lineage>
</organism>
<feature type="transmembrane region" description="Helical" evidence="10">
    <location>
        <begin position="41"/>
        <end position="68"/>
    </location>
</feature>
<dbReference type="PANTHER" id="PTHR24247">
    <property type="entry name" value="5-HYDROXYTRYPTAMINE RECEPTOR"/>
    <property type="match status" value="1"/>
</dbReference>
<dbReference type="SMART" id="SM01381">
    <property type="entry name" value="7TM_GPCR_Srsx"/>
    <property type="match status" value="1"/>
</dbReference>
<comment type="subcellular location">
    <subcellularLocation>
        <location evidence="1">Cell membrane</location>
        <topology evidence="1">Multi-pass membrane protein</topology>
    </subcellularLocation>
</comment>
<keyword evidence="7 9" id="KW-0675">Receptor</keyword>
<feature type="transmembrane region" description="Helical" evidence="10">
    <location>
        <begin position="212"/>
        <end position="234"/>
    </location>
</feature>
<feature type="transmembrane region" description="Helical" evidence="10">
    <location>
        <begin position="313"/>
        <end position="331"/>
    </location>
</feature>
<keyword evidence="3 9" id="KW-0812">Transmembrane</keyword>
<name>A0ABM4BEA2_HYDVU</name>
<evidence type="ECO:0000256" key="7">
    <source>
        <dbReference type="ARBA" id="ARBA00023170"/>
    </source>
</evidence>
<evidence type="ECO:0000256" key="5">
    <source>
        <dbReference type="ARBA" id="ARBA00023040"/>
    </source>
</evidence>